<name>A0AA35SB76_GEOBA</name>
<keyword evidence="7" id="KW-0547">Nucleotide-binding</keyword>
<evidence type="ECO:0000256" key="3">
    <source>
        <dbReference type="ARBA" id="ARBA00008982"/>
    </source>
</evidence>
<comment type="cofactor">
    <cofactor evidence="2">
        <name>Mg(2+)</name>
        <dbReference type="ChEBI" id="CHEBI:18420"/>
    </cofactor>
</comment>
<evidence type="ECO:0000256" key="9">
    <source>
        <dbReference type="ARBA" id="ARBA00022840"/>
    </source>
</evidence>
<dbReference type="FunFam" id="3.40.50.1260:FF:000003">
    <property type="entry name" value="Phosphoglycerate kinase"/>
    <property type="match status" value="1"/>
</dbReference>
<comment type="caution">
    <text evidence="15">The sequence shown here is derived from an EMBL/GenBank/DDBJ whole genome shotgun (WGS) entry which is preliminary data.</text>
</comment>
<evidence type="ECO:0000256" key="1">
    <source>
        <dbReference type="ARBA" id="ARBA00000642"/>
    </source>
</evidence>
<dbReference type="Proteomes" id="UP001174909">
    <property type="component" value="Unassembled WGS sequence"/>
</dbReference>
<evidence type="ECO:0000313" key="16">
    <source>
        <dbReference type="Proteomes" id="UP001174909"/>
    </source>
</evidence>
<keyword evidence="8 13" id="KW-0418">Kinase</keyword>
<gene>
    <name evidence="15" type="ORF">GBAR_LOCUS15206</name>
</gene>
<feature type="binding site" evidence="11">
    <location>
        <position position="37"/>
    </location>
    <ligand>
        <name>(2R)-3-phosphoglycerate</name>
        <dbReference type="ChEBI" id="CHEBI:58272"/>
    </ligand>
</feature>
<reference evidence="15" key="1">
    <citation type="submission" date="2023-03" db="EMBL/GenBank/DDBJ databases">
        <authorList>
            <person name="Steffen K."/>
            <person name="Cardenas P."/>
        </authorList>
    </citation>
    <scope>NUCLEOTIDE SEQUENCE</scope>
</reference>
<comment type="similarity">
    <text evidence="3 13">Belongs to the phosphoglycerate kinase family.</text>
</comment>
<feature type="binding site" evidence="11">
    <location>
        <position position="152"/>
    </location>
    <ligand>
        <name>(2R)-3-phosphoglycerate</name>
        <dbReference type="ChEBI" id="CHEBI:58272"/>
    </ligand>
</feature>
<keyword evidence="6 13" id="KW-0808">Transferase</keyword>
<protein>
    <recommendedName>
        <fullName evidence="5 13">Phosphoglycerate kinase</fullName>
        <ecNumber evidence="5 13">2.7.2.3</ecNumber>
    </recommendedName>
</protein>
<dbReference type="FunFam" id="3.40.50.1260:FF:000006">
    <property type="entry name" value="Phosphoglycerate kinase"/>
    <property type="match status" value="1"/>
</dbReference>
<dbReference type="PANTHER" id="PTHR11406">
    <property type="entry name" value="PHOSPHOGLYCERATE KINASE"/>
    <property type="match status" value="1"/>
</dbReference>
<feature type="binding site" evidence="11">
    <location>
        <begin position="21"/>
        <end position="23"/>
    </location>
    <ligand>
        <name>substrate</name>
    </ligand>
</feature>
<dbReference type="SUPFAM" id="SSF53748">
    <property type="entry name" value="Phosphoglycerate kinase"/>
    <property type="match status" value="1"/>
</dbReference>
<dbReference type="AlphaFoldDB" id="A0AA35SB76"/>
<evidence type="ECO:0000256" key="10">
    <source>
        <dbReference type="ARBA" id="ARBA00022842"/>
    </source>
</evidence>
<feature type="binding site" evidence="11">
    <location>
        <position position="119"/>
    </location>
    <ligand>
        <name>(2R)-3-phosphoglycerate</name>
        <dbReference type="ChEBI" id="CHEBI:58272"/>
    </ligand>
</feature>
<keyword evidence="16" id="KW-1185">Reference proteome</keyword>
<evidence type="ECO:0000256" key="8">
    <source>
        <dbReference type="ARBA" id="ARBA00022777"/>
    </source>
</evidence>
<feature type="binding site" evidence="12">
    <location>
        <position position="203"/>
    </location>
    <ligand>
        <name>ATP</name>
        <dbReference type="ChEBI" id="CHEBI:30616"/>
    </ligand>
</feature>
<dbReference type="InterPro" id="IPR001576">
    <property type="entry name" value="Phosphoglycerate_kinase"/>
</dbReference>
<comment type="pathway">
    <text evidence="13">Carbohydrate degradation; glycolysis; pyruvate from D-glyceraldehyde 3-phosphate: step 2/5.</text>
</comment>
<keyword evidence="10" id="KW-0460">Magnesium</keyword>
<dbReference type="InterPro" id="IPR036043">
    <property type="entry name" value="Phosphoglycerate_kinase_sf"/>
</dbReference>
<dbReference type="EC" id="2.7.2.3" evidence="5 13"/>
<evidence type="ECO:0000256" key="4">
    <source>
        <dbReference type="ARBA" id="ARBA00011245"/>
    </source>
</evidence>
<accession>A0AA35SB76</accession>
<comment type="subunit">
    <text evidence="4 14">Monomer.</text>
</comment>
<dbReference type="PRINTS" id="PR00477">
    <property type="entry name" value="PHGLYCKINASE"/>
</dbReference>
<evidence type="ECO:0000256" key="2">
    <source>
        <dbReference type="ARBA" id="ARBA00001946"/>
    </source>
</evidence>
<dbReference type="GO" id="GO:0005829">
    <property type="term" value="C:cytosol"/>
    <property type="evidence" value="ECO:0007669"/>
    <property type="project" value="TreeGrafter"/>
</dbReference>
<proteinExistence type="inferred from homology"/>
<dbReference type="PIRSF" id="PIRSF000724">
    <property type="entry name" value="Pgk"/>
    <property type="match status" value="1"/>
</dbReference>
<dbReference type="GO" id="GO:0005524">
    <property type="term" value="F:ATP binding"/>
    <property type="evidence" value="ECO:0007669"/>
    <property type="project" value="UniProtKB-KW"/>
</dbReference>
<dbReference type="PANTHER" id="PTHR11406:SF23">
    <property type="entry name" value="PHOSPHOGLYCERATE KINASE 1, CHLOROPLASTIC-RELATED"/>
    <property type="match status" value="1"/>
</dbReference>
<feature type="binding site" evidence="12">
    <location>
        <begin position="354"/>
        <end position="357"/>
    </location>
    <ligand>
        <name>ATP</name>
        <dbReference type="ChEBI" id="CHEBI:30616"/>
    </ligand>
</feature>
<dbReference type="Pfam" id="PF00162">
    <property type="entry name" value="PGK"/>
    <property type="match status" value="1"/>
</dbReference>
<dbReference type="GO" id="GO:0043531">
    <property type="term" value="F:ADP binding"/>
    <property type="evidence" value="ECO:0007669"/>
    <property type="project" value="TreeGrafter"/>
</dbReference>
<dbReference type="HAMAP" id="MF_00145">
    <property type="entry name" value="Phosphoglyc_kinase"/>
    <property type="match status" value="1"/>
</dbReference>
<evidence type="ECO:0000256" key="12">
    <source>
        <dbReference type="PIRSR" id="PIRSR000724-2"/>
    </source>
</evidence>
<keyword evidence="9 12" id="KW-0067">ATP-binding</keyword>
<dbReference type="InterPro" id="IPR015824">
    <property type="entry name" value="Phosphoglycerate_kinase_N"/>
</dbReference>
<sequence>MAKRTIRELDVAGKRVLVRVDFNVPLDEAGRIVDDTRIRAALPTVEHLLAQGASVILMSHLGRPRGRRVPALSLAPVAERLSQLLGRAVGMAPDCVGTEVAAQAAALQPGQVLLLENVRFHPQEEQNERTFAQHLAELGDAYVNDAFGAAHRAHASTEGVPRCMGAGASGLLMEREIAYLDETLRCPQLPFTAVLGGAKISGKIELIEHLLDRVDALLIGGGMAYTFFKAMGLEIGDSLLEEDRIDTARQLLTRVEKGGLDLQLPVDCVVADRFAADAQVQVVACDAIPRGWQGMDIGPQTRQRYADQIARGGTIVWNGPLGVCEMVPFAQGTQQVALALAAATREGAVSIIGGGDTAAAVAQAGLAQAMTHISTGGGASLECMSGRVLPGVAVLDDEES</sequence>
<dbReference type="Gene3D" id="3.40.50.1260">
    <property type="entry name" value="Phosphoglycerate kinase, N-terminal domain"/>
    <property type="match status" value="2"/>
</dbReference>
<dbReference type="EMBL" id="CASHTH010002215">
    <property type="protein sequence ID" value="CAI8026474.1"/>
    <property type="molecule type" value="Genomic_DNA"/>
</dbReference>
<feature type="binding site" evidence="11">
    <location>
        <begin position="60"/>
        <end position="63"/>
    </location>
    <ligand>
        <name>substrate</name>
    </ligand>
</feature>
<evidence type="ECO:0000256" key="7">
    <source>
        <dbReference type="ARBA" id="ARBA00022741"/>
    </source>
</evidence>
<evidence type="ECO:0000313" key="15">
    <source>
        <dbReference type="EMBL" id="CAI8026474.1"/>
    </source>
</evidence>
<feature type="binding site" evidence="12">
    <location>
        <position position="325"/>
    </location>
    <ligand>
        <name>ATP</name>
        <dbReference type="ChEBI" id="CHEBI:30616"/>
    </ligand>
</feature>
<evidence type="ECO:0000256" key="5">
    <source>
        <dbReference type="ARBA" id="ARBA00013061"/>
    </source>
</evidence>
<evidence type="ECO:0000256" key="6">
    <source>
        <dbReference type="ARBA" id="ARBA00022679"/>
    </source>
</evidence>
<comment type="catalytic activity">
    <reaction evidence="1 13">
        <text>(2R)-3-phosphoglycerate + ATP = (2R)-3-phospho-glyceroyl phosphate + ADP</text>
        <dbReference type="Rhea" id="RHEA:14801"/>
        <dbReference type="ChEBI" id="CHEBI:30616"/>
        <dbReference type="ChEBI" id="CHEBI:57604"/>
        <dbReference type="ChEBI" id="CHEBI:58272"/>
        <dbReference type="ChEBI" id="CHEBI:456216"/>
        <dbReference type="EC" id="2.7.2.3"/>
    </reaction>
</comment>
<organism evidence="15 16">
    <name type="scientific">Geodia barretti</name>
    <name type="common">Barrett's horny sponge</name>
    <dbReference type="NCBI Taxonomy" id="519541"/>
    <lineage>
        <taxon>Eukaryota</taxon>
        <taxon>Metazoa</taxon>
        <taxon>Porifera</taxon>
        <taxon>Demospongiae</taxon>
        <taxon>Heteroscleromorpha</taxon>
        <taxon>Tetractinellida</taxon>
        <taxon>Astrophorina</taxon>
        <taxon>Geodiidae</taxon>
        <taxon>Geodia</taxon>
    </lineage>
</organism>
<dbReference type="CDD" id="cd00318">
    <property type="entry name" value="Phosphoglycerate_kinase"/>
    <property type="match status" value="1"/>
</dbReference>
<dbReference type="GO" id="GO:0006096">
    <property type="term" value="P:glycolytic process"/>
    <property type="evidence" value="ECO:0007669"/>
    <property type="project" value="InterPro"/>
</dbReference>
<dbReference type="GO" id="GO:0006094">
    <property type="term" value="P:gluconeogenesis"/>
    <property type="evidence" value="ECO:0007669"/>
    <property type="project" value="TreeGrafter"/>
</dbReference>
<dbReference type="PROSITE" id="PS00111">
    <property type="entry name" value="PGLYCERATE_KINASE"/>
    <property type="match status" value="1"/>
</dbReference>
<evidence type="ECO:0000256" key="14">
    <source>
        <dbReference type="RuleBase" id="RU000696"/>
    </source>
</evidence>
<evidence type="ECO:0000256" key="11">
    <source>
        <dbReference type="PIRSR" id="PIRSR000724-1"/>
    </source>
</evidence>
<dbReference type="InterPro" id="IPR015911">
    <property type="entry name" value="Phosphoglycerate_kinase_CS"/>
</dbReference>
<dbReference type="GO" id="GO:0004618">
    <property type="term" value="F:phosphoglycerate kinase activity"/>
    <property type="evidence" value="ECO:0007669"/>
    <property type="project" value="UniProtKB-EC"/>
</dbReference>
<evidence type="ECO:0000256" key="13">
    <source>
        <dbReference type="RuleBase" id="RU000532"/>
    </source>
</evidence>